<keyword evidence="2" id="KW-0808">Transferase</keyword>
<keyword evidence="4" id="KW-0418">Kinase</keyword>
<evidence type="ECO:0000256" key="5">
    <source>
        <dbReference type="ARBA" id="ARBA00022840"/>
    </source>
</evidence>
<keyword evidence="8" id="KW-1185">Reference proteome</keyword>
<keyword evidence="5" id="KW-0067">ATP-binding</keyword>
<dbReference type="PROSITE" id="PS50011">
    <property type="entry name" value="PROTEIN_KINASE_DOM"/>
    <property type="match status" value="1"/>
</dbReference>
<dbReference type="Pfam" id="PF07714">
    <property type="entry name" value="PK_Tyr_Ser-Thr"/>
    <property type="match status" value="1"/>
</dbReference>
<dbReference type="PANTHER" id="PTHR46716">
    <property type="entry name" value="MITOGEN-ACTIVATED PROTEIN KINASE KINASE KINASE 7"/>
    <property type="match status" value="1"/>
</dbReference>
<protein>
    <submittedName>
        <fullName evidence="7">36584_t:CDS:1</fullName>
    </submittedName>
</protein>
<evidence type="ECO:0000256" key="1">
    <source>
        <dbReference type="ARBA" id="ARBA00022527"/>
    </source>
</evidence>
<proteinExistence type="predicted"/>
<sequence length="258" mass="29443">MVLNELRCHLKCNGQKYIIRLYGISNNPETDEFIMVMEYADAGSLRDYLIKKRETLNLKDKLKLFEQLSSGLSSIHEVGLIHRDLHPGNVLVNNDVLYLSCQYDARLLLDIANGKHPVIDKSMPCKLTNLIEKCWNSDPKIRPMAIEVLTTISNLIKNSSHTCDDSTSFRVQETFNSYAYTHSTNNSSEQKRSISYHSYGMSRPSIETTYLSNQYYPYSKTDEKLELKSYQKNFSSALNISATFSPDKSLGKSLSLLL</sequence>
<accession>A0ABN7U2Y8</accession>
<dbReference type="CDD" id="cd00180">
    <property type="entry name" value="PKc"/>
    <property type="match status" value="1"/>
</dbReference>
<gene>
    <name evidence="7" type="ORF">GMARGA_LOCUS2009</name>
</gene>
<evidence type="ECO:0000313" key="7">
    <source>
        <dbReference type="EMBL" id="CAG8497030.1"/>
    </source>
</evidence>
<dbReference type="InterPro" id="IPR000719">
    <property type="entry name" value="Prot_kinase_dom"/>
</dbReference>
<evidence type="ECO:0000259" key="6">
    <source>
        <dbReference type="PROSITE" id="PS50011"/>
    </source>
</evidence>
<reference evidence="7 8" key="1">
    <citation type="submission" date="2021-06" db="EMBL/GenBank/DDBJ databases">
        <authorList>
            <person name="Kallberg Y."/>
            <person name="Tangrot J."/>
            <person name="Rosling A."/>
        </authorList>
    </citation>
    <scope>NUCLEOTIDE SEQUENCE [LARGE SCALE GENOMIC DNA]</scope>
    <source>
        <strain evidence="7 8">120-4 pot B 10/14</strain>
    </source>
</reference>
<organism evidence="7 8">
    <name type="scientific">Gigaspora margarita</name>
    <dbReference type="NCBI Taxonomy" id="4874"/>
    <lineage>
        <taxon>Eukaryota</taxon>
        <taxon>Fungi</taxon>
        <taxon>Fungi incertae sedis</taxon>
        <taxon>Mucoromycota</taxon>
        <taxon>Glomeromycotina</taxon>
        <taxon>Glomeromycetes</taxon>
        <taxon>Diversisporales</taxon>
        <taxon>Gigasporaceae</taxon>
        <taxon>Gigaspora</taxon>
    </lineage>
</organism>
<evidence type="ECO:0000313" key="8">
    <source>
        <dbReference type="Proteomes" id="UP000789901"/>
    </source>
</evidence>
<keyword evidence="1" id="KW-0723">Serine/threonine-protein kinase</keyword>
<name>A0ABN7U2Y8_GIGMA</name>
<evidence type="ECO:0000256" key="2">
    <source>
        <dbReference type="ARBA" id="ARBA00022679"/>
    </source>
</evidence>
<dbReference type="EMBL" id="CAJVQB010000587">
    <property type="protein sequence ID" value="CAG8497030.1"/>
    <property type="molecule type" value="Genomic_DNA"/>
</dbReference>
<comment type="caution">
    <text evidence="7">The sequence shown here is derived from an EMBL/GenBank/DDBJ whole genome shotgun (WGS) entry which is preliminary data.</text>
</comment>
<evidence type="ECO:0000256" key="4">
    <source>
        <dbReference type="ARBA" id="ARBA00022777"/>
    </source>
</evidence>
<feature type="domain" description="Protein kinase" evidence="6">
    <location>
        <begin position="1"/>
        <end position="258"/>
    </location>
</feature>
<evidence type="ECO:0000256" key="3">
    <source>
        <dbReference type="ARBA" id="ARBA00022741"/>
    </source>
</evidence>
<dbReference type="InterPro" id="IPR011009">
    <property type="entry name" value="Kinase-like_dom_sf"/>
</dbReference>
<dbReference type="Proteomes" id="UP000789901">
    <property type="component" value="Unassembled WGS sequence"/>
</dbReference>
<dbReference type="InterPro" id="IPR001245">
    <property type="entry name" value="Ser-Thr/Tyr_kinase_cat_dom"/>
</dbReference>
<dbReference type="SUPFAM" id="SSF56112">
    <property type="entry name" value="Protein kinase-like (PK-like)"/>
    <property type="match status" value="1"/>
</dbReference>
<keyword evidence="3" id="KW-0547">Nucleotide-binding</keyword>
<dbReference type="Gene3D" id="1.10.510.10">
    <property type="entry name" value="Transferase(Phosphotransferase) domain 1"/>
    <property type="match status" value="2"/>
</dbReference>
<dbReference type="PANTHER" id="PTHR46716:SF1">
    <property type="entry name" value="MITOGEN-ACTIVATED PROTEIN KINASE KINASE KINASE 7"/>
    <property type="match status" value="1"/>
</dbReference>